<evidence type="ECO:0000313" key="10">
    <source>
        <dbReference type="EMBL" id="KAL1281670.1"/>
    </source>
</evidence>
<keyword evidence="6" id="KW-1015">Disulfide bond</keyword>
<keyword evidence="2 7" id="KW-0812">Transmembrane</keyword>
<keyword evidence="3" id="KW-0732">Signal</keyword>
<feature type="transmembrane region" description="Helical" evidence="7">
    <location>
        <begin position="794"/>
        <end position="814"/>
    </location>
</feature>
<dbReference type="InterPro" id="IPR057244">
    <property type="entry name" value="GAIN_B"/>
</dbReference>
<evidence type="ECO:0000259" key="8">
    <source>
        <dbReference type="PROSITE" id="PS50221"/>
    </source>
</evidence>
<keyword evidence="11" id="KW-1185">Reference proteome</keyword>
<dbReference type="SUPFAM" id="SSF81321">
    <property type="entry name" value="Family A G protein-coupled receptor-like"/>
    <property type="match status" value="1"/>
</dbReference>
<dbReference type="EMBL" id="JAYMGO010000001">
    <property type="protein sequence ID" value="KAL1281670.1"/>
    <property type="molecule type" value="Genomic_DNA"/>
</dbReference>
<gene>
    <name evidence="10" type="ORF">QQF64_000473</name>
</gene>
<dbReference type="InterPro" id="IPR000832">
    <property type="entry name" value="GPCR_2_secretin-like"/>
</dbReference>
<feature type="domain" description="G-protein coupled receptors family 2 profile 2" evidence="9">
    <location>
        <begin position="597"/>
        <end position="844"/>
    </location>
</feature>
<evidence type="ECO:0000256" key="7">
    <source>
        <dbReference type="SAM" id="Phobius"/>
    </source>
</evidence>
<evidence type="ECO:0000256" key="2">
    <source>
        <dbReference type="ARBA" id="ARBA00022692"/>
    </source>
</evidence>
<protein>
    <submittedName>
        <fullName evidence="10">Uncharacterized protein</fullName>
    </submittedName>
</protein>
<evidence type="ECO:0000256" key="3">
    <source>
        <dbReference type="ARBA" id="ARBA00022729"/>
    </source>
</evidence>
<evidence type="ECO:0000313" key="11">
    <source>
        <dbReference type="Proteomes" id="UP001558613"/>
    </source>
</evidence>
<dbReference type="InterPro" id="IPR057774">
    <property type="entry name" value="D8C_UMOD/GP2/OIT3-like"/>
</dbReference>
<dbReference type="Pfam" id="PF23283">
    <property type="entry name" value="D8C_UMOD"/>
    <property type="match status" value="3"/>
</dbReference>
<comment type="subcellular location">
    <subcellularLocation>
        <location evidence="1">Membrane</location>
        <topology evidence="1">Multi-pass membrane protein</topology>
    </subcellularLocation>
</comment>
<dbReference type="PROSITE" id="PS50261">
    <property type="entry name" value="G_PROTEIN_RECEP_F2_4"/>
    <property type="match status" value="1"/>
</dbReference>
<dbReference type="PANTHER" id="PTHR12011">
    <property type="entry name" value="ADHESION G-PROTEIN COUPLED RECEPTOR"/>
    <property type="match status" value="1"/>
</dbReference>
<evidence type="ECO:0000256" key="5">
    <source>
        <dbReference type="ARBA" id="ARBA00023136"/>
    </source>
</evidence>
<evidence type="ECO:0000256" key="1">
    <source>
        <dbReference type="ARBA" id="ARBA00004141"/>
    </source>
</evidence>
<dbReference type="Gene3D" id="1.20.1070.10">
    <property type="entry name" value="Rhodopsin 7-helix transmembrane proteins"/>
    <property type="match status" value="1"/>
</dbReference>
<dbReference type="Gene3D" id="2.60.220.50">
    <property type="match status" value="1"/>
</dbReference>
<organism evidence="10 11">
    <name type="scientific">Cirrhinus molitorella</name>
    <name type="common">mud carp</name>
    <dbReference type="NCBI Taxonomy" id="172907"/>
    <lineage>
        <taxon>Eukaryota</taxon>
        <taxon>Metazoa</taxon>
        <taxon>Chordata</taxon>
        <taxon>Craniata</taxon>
        <taxon>Vertebrata</taxon>
        <taxon>Euteleostomi</taxon>
        <taxon>Actinopterygii</taxon>
        <taxon>Neopterygii</taxon>
        <taxon>Teleostei</taxon>
        <taxon>Ostariophysi</taxon>
        <taxon>Cypriniformes</taxon>
        <taxon>Cyprinidae</taxon>
        <taxon>Labeoninae</taxon>
        <taxon>Labeonini</taxon>
        <taxon>Cirrhinus</taxon>
    </lineage>
</organism>
<feature type="transmembrane region" description="Helical" evidence="7">
    <location>
        <begin position="666"/>
        <end position="691"/>
    </location>
</feature>
<feature type="transmembrane region" description="Helical" evidence="7">
    <location>
        <begin position="711"/>
        <end position="732"/>
    </location>
</feature>
<dbReference type="Proteomes" id="UP001558613">
    <property type="component" value="Unassembled WGS sequence"/>
</dbReference>
<keyword evidence="4 7" id="KW-1133">Transmembrane helix</keyword>
<proteinExistence type="predicted"/>
<accession>A0ABR3NXA9</accession>
<evidence type="ECO:0000256" key="4">
    <source>
        <dbReference type="ARBA" id="ARBA00022989"/>
    </source>
</evidence>
<feature type="transmembrane region" description="Helical" evidence="7">
    <location>
        <begin position="599"/>
        <end position="622"/>
    </location>
</feature>
<sequence>MYDCNVSWRGWYRLLINGLSAQIPETCVGYERCGTEVPLWLRDRHPTIQDGVVTRDVCGDYGGHCCFYGSYPIKVKACPGNYYVYELVRPTKNNAAYCAANLPDPCYNYTVLDNSWRAPSNLRASVRMYDCNVSWRGWYRLLINGLSAQIPETCVGYERCGTEVPLWLRDRHPTIQDGVVTRDVCGDYGGHCCFYGSYPIKVKACPGNYYVYELVRPTKNNAAYCAANLTDPCYNYTVLDNPWRANNNTYPSNRIYDVTVTWSGWYRFFINNISAHIPDTCVEKYSCSTNITLWIRGGHPAVEDGVVTRGVCGYWENYCCFFPSFPIKIKACPGNYYVYELVTPTIYHAAYCAVIFFSVVPNFTSTYTTVTPETTSAVINITLQEGCTSQTSGGCLKDLLEQIENITAAVLPLNTVTNILTVAFNASEKILETSSTANPELAFYGNRILKTSEKLIATLVKPTDTSDSVSFTLPFVEGQVFMVGPQVTLKKIPQLDTTNSSVNIDLIGIAKNNNETTTLPKTTNTTLTKPVNFTFRHVREFKPSGSLSCVYWNISEWIVDGCSVLETNSSYTVVPVFICRHLLSSCKPAAHQSDPLMELLNLVCVIVGLVFFSLALLTFALCQWSPRVNNVARINICISLLLAHLLFLLTQQFLSVIRPQQVLCAVISGLLHFLFLSGFVWMLIEAVMLFICVKNLSQISSKKKEVLSSGFLCVIGYLVALVVVCVSAGLVSEGYGSEHCWIKMNQGFIWSFLGPVCVILGINVILFLKIVIILSSTLKNLNAEVSQMKQTKIILFKTMAQFVVLGCSWILGFFTNGSKVLEILFLILNSQQGTFIFLIYCVLNNEVRQQYRKFFRCLCCGCKQH</sequence>
<dbReference type="Pfam" id="PF00002">
    <property type="entry name" value="7tm_2"/>
    <property type="match status" value="1"/>
</dbReference>
<comment type="caution">
    <text evidence="10">The sequence shown here is derived from an EMBL/GenBank/DDBJ whole genome shotgun (WGS) entry which is preliminary data.</text>
</comment>
<name>A0ABR3NXA9_9TELE</name>
<feature type="transmembrane region" description="Helical" evidence="7">
    <location>
        <begin position="634"/>
        <end position="654"/>
    </location>
</feature>
<dbReference type="InterPro" id="IPR046338">
    <property type="entry name" value="GAIN_dom_sf"/>
</dbReference>
<keyword evidence="5 7" id="KW-0472">Membrane</keyword>
<evidence type="ECO:0000256" key="6">
    <source>
        <dbReference type="ARBA" id="ARBA00023157"/>
    </source>
</evidence>
<dbReference type="InterPro" id="IPR017981">
    <property type="entry name" value="GPCR_2-like_7TM"/>
</dbReference>
<feature type="transmembrane region" description="Helical" evidence="7">
    <location>
        <begin position="820"/>
        <end position="843"/>
    </location>
</feature>
<dbReference type="PROSITE" id="PS50221">
    <property type="entry name" value="GAIN_B"/>
    <property type="match status" value="1"/>
</dbReference>
<evidence type="ECO:0000259" key="9">
    <source>
        <dbReference type="PROSITE" id="PS50261"/>
    </source>
</evidence>
<feature type="domain" description="GAIN-B" evidence="8">
    <location>
        <begin position="432"/>
        <end position="595"/>
    </location>
</feature>
<feature type="transmembrane region" description="Helical" evidence="7">
    <location>
        <begin position="752"/>
        <end position="774"/>
    </location>
</feature>
<reference evidence="10 11" key="1">
    <citation type="submission" date="2023-09" db="EMBL/GenBank/DDBJ databases">
        <authorList>
            <person name="Wang M."/>
        </authorList>
    </citation>
    <scope>NUCLEOTIDE SEQUENCE [LARGE SCALE GENOMIC DNA]</scope>
    <source>
        <strain evidence="10">GT-2023</strain>
        <tissue evidence="10">Liver</tissue>
    </source>
</reference>
<dbReference type="PANTHER" id="PTHR12011:SF469">
    <property type="entry name" value="ADHESION G PROTEIN-COUPLED RECEPTOR E1-RELATED"/>
    <property type="match status" value="1"/>
</dbReference>